<feature type="compositionally biased region" description="Acidic residues" evidence="1">
    <location>
        <begin position="166"/>
        <end position="175"/>
    </location>
</feature>
<gene>
    <name evidence="2" type="ORF">PHAECO_LOCUS4694</name>
</gene>
<feature type="compositionally biased region" description="Basic and acidic residues" evidence="1">
    <location>
        <begin position="99"/>
        <end position="118"/>
    </location>
</feature>
<feature type="compositionally biased region" description="Acidic residues" evidence="1">
    <location>
        <begin position="200"/>
        <end position="209"/>
    </location>
</feature>
<dbReference type="EMBL" id="OU896721">
    <property type="protein sequence ID" value="CAG9817188.1"/>
    <property type="molecule type" value="Genomic_DNA"/>
</dbReference>
<sequence length="322" mass="37225">MHLVYLGVMIKLIQFWVHGRMSARLKKHDLETISKHLNAIKPCITDTLDKARKKAEDMSYTDETDTEKGRGKRIKKKKQLSHMSDEDQSEDETEMEIGIDERQKRRQKSCDTSEEKNLSKRNLPLPKVPMPWESQLGKTHSQGTKLITELLSPEIMRQEDILDETTAESVNDEDPLNISSFGQDPSQRRENSFEYSETQDNLETEDNSGTEDNLGTAIENSNCDHSTILRRILFSITETKLLVGEIRKNLIETKRVKFLKSIGGKDSKEHIHRILKTFFEDTFAVNCSWLGQRENIRMTDLRVTKLLRNVVLEVHGENNKKV</sequence>
<keyword evidence="3" id="KW-1185">Reference proteome</keyword>
<feature type="compositionally biased region" description="Acidic residues" evidence="1">
    <location>
        <begin position="86"/>
        <end position="98"/>
    </location>
</feature>
<dbReference type="Proteomes" id="UP001153737">
    <property type="component" value="Chromosome 15"/>
</dbReference>
<feature type="compositionally biased region" description="Basic residues" evidence="1">
    <location>
        <begin position="70"/>
        <end position="80"/>
    </location>
</feature>
<reference evidence="2" key="1">
    <citation type="submission" date="2022-01" db="EMBL/GenBank/DDBJ databases">
        <authorList>
            <person name="King R."/>
        </authorList>
    </citation>
    <scope>NUCLEOTIDE SEQUENCE</scope>
</reference>
<evidence type="ECO:0000313" key="2">
    <source>
        <dbReference type="EMBL" id="CAG9817188.1"/>
    </source>
</evidence>
<evidence type="ECO:0008006" key="4">
    <source>
        <dbReference type="Google" id="ProtNLM"/>
    </source>
</evidence>
<feature type="region of interest" description="Disordered" evidence="1">
    <location>
        <begin position="166"/>
        <end position="218"/>
    </location>
</feature>
<organism evidence="2 3">
    <name type="scientific">Phaedon cochleariae</name>
    <name type="common">Mustard beetle</name>
    <dbReference type="NCBI Taxonomy" id="80249"/>
    <lineage>
        <taxon>Eukaryota</taxon>
        <taxon>Metazoa</taxon>
        <taxon>Ecdysozoa</taxon>
        <taxon>Arthropoda</taxon>
        <taxon>Hexapoda</taxon>
        <taxon>Insecta</taxon>
        <taxon>Pterygota</taxon>
        <taxon>Neoptera</taxon>
        <taxon>Endopterygota</taxon>
        <taxon>Coleoptera</taxon>
        <taxon>Polyphaga</taxon>
        <taxon>Cucujiformia</taxon>
        <taxon>Chrysomeloidea</taxon>
        <taxon>Chrysomelidae</taxon>
        <taxon>Chrysomelinae</taxon>
        <taxon>Chrysomelini</taxon>
        <taxon>Phaedon</taxon>
    </lineage>
</organism>
<accession>A0A9N9SCD0</accession>
<evidence type="ECO:0000313" key="3">
    <source>
        <dbReference type="Proteomes" id="UP001153737"/>
    </source>
</evidence>
<dbReference type="AlphaFoldDB" id="A0A9N9SCD0"/>
<dbReference type="OrthoDB" id="6778006at2759"/>
<reference evidence="2" key="2">
    <citation type="submission" date="2022-10" db="EMBL/GenBank/DDBJ databases">
        <authorList>
            <consortium name="ENA_rothamsted_submissions"/>
            <consortium name="culmorum"/>
            <person name="King R."/>
        </authorList>
    </citation>
    <scope>NUCLEOTIDE SEQUENCE</scope>
</reference>
<evidence type="ECO:0000256" key="1">
    <source>
        <dbReference type="SAM" id="MobiDB-lite"/>
    </source>
</evidence>
<name>A0A9N9SCD0_PHACE</name>
<protein>
    <recommendedName>
        <fullName evidence="4">DUF4806 domain-containing protein</fullName>
    </recommendedName>
</protein>
<proteinExistence type="predicted"/>
<feature type="region of interest" description="Disordered" evidence="1">
    <location>
        <begin position="52"/>
        <end position="141"/>
    </location>
</feature>